<dbReference type="Proteomes" id="UP000507245">
    <property type="component" value="Unassembled WGS sequence"/>
</dbReference>
<accession>A0A6J5TL19</accession>
<sequence>MALSPLPPTATIFTGLRSTTTTTTSLPKHLHRPKTSTRRSWGSSSGTPPSLYPSGWRFSSSSCSMTRRRIW</sequence>
<evidence type="ECO:0000313" key="3">
    <source>
        <dbReference type="EMBL" id="CAB4294891.1"/>
    </source>
</evidence>
<name>A0A6J5TL19_PRUAR</name>
<dbReference type="AlphaFoldDB" id="A0A6J5TL19"/>
<feature type="compositionally biased region" description="Basic residues" evidence="1">
    <location>
        <begin position="28"/>
        <end position="37"/>
    </location>
</feature>
<proteinExistence type="predicted"/>
<feature type="region of interest" description="Disordered" evidence="1">
    <location>
        <begin position="1"/>
        <end position="71"/>
    </location>
</feature>
<evidence type="ECO:0000313" key="4">
    <source>
        <dbReference type="Proteomes" id="UP000507222"/>
    </source>
</evidence>
<reference evidence="5" key="1">
    <citation type="journal article" date="2020" name="Genome Biol.">
        <title>Gamete binning: chromosome-level and haplotype-resolved genome assembly enabled by high-throughput single-cell sequencing of gamete genomes.</title>
        <authorList>
            <person name="Campoy J.A."/>
            <person name="Sun H."/>
            <person name="Goel M."/>
            <person name="Jiao W.-B."/>
            <person name="Folz-Donahue K."/>
            <person name="Wang N."/>
            <person name="Rubio M."/>
            <person name="Liu C."/>
            <person name="Kukat C."/>
            <person name="Ruiz D."/>
            <person name="Huettel B."/>
            <person name="Schneeberger K."/>
        </authorList>
    </citation>
    <scope>NUCLEOTIDE SEQUENCE [LARGE SCALE GENOMIC DNA]</scope>
    <source>
        <strain evidence="5">cv. Rojo Pasion</strain>
    </source>
</reference>
<feature type="compositionally biased region" description="Low complexity" evidence="1">
    <location>
        <begin position="38"/>
        <end position="49"/>
    </location>
</feature>
<evidence type="ECO:0000313" key="5">
    <source>
        <dbReference type="Proteomes" id="UP000507245"/>
    </source>
</evidence>
<organism evidence="2 4">
    <name type="scientific">Prunus armeniaca</name>
    <name type="common">Apricot</name>
    <name type="synonym">Armeniaca vulgaris</name>
    <dbReference type="NCBI Taxonomy" id="36596"/>
    <lineage>
        <taxon>Eukaryota</taxon>
        <taxon>Viridiplantae</taxon>
        <taxon>Streptophyta</taxon>
        <taxon>Embryophyta</taxon>
        <taxon>Tracheophyta</taxon>
        <taxon>Spermatophyta</taxon>
        <taxon>Magnoliopsida</taxon>
        <taxon>eudicotyledons</taxon>
        <taxon>Gunneridae</taxon>
        <taxon>Pentapetalae</taxon>
        <taxon>rosids</taxon>
        <taxon>fabids</taxon>
        <taxon>Rosales</taxon>
        <taxon>Rosaceae</taxon>
        <taxon>Amygdaloideae</taxon>
        <taxon>Amygdaleae</taxon>
        <taxon>Prunus</taxon>
    </lineage>
</organism>
<keyword evidence="5" id="KW-1185">Reference proteome</keyword>
<dbReference type="Proteomes" id="UP000507222">
    <property type="component" value="Unassembled WGS sequence"/>
</dbReference>
<dbReference type="EMBL" id="CAEKDK010000001">
    <property type="protein sequence ID" value="CAB4264272.1"/>
    <property type="molecule type" value="Genomic_DNA"/>
</dbReference>
<evidence type="ECO:0000256" key="1">
    <source>
        <dbReference type="SAM" id="MobiDB-lite"/>
    </source>
</evidence>
<gene>
    <name evidence="2" type="ORF">CURHAP_LOCUS5982</name>
    <name evidence="3" type="ORF">ORAREDHAP_LOCUS6033</name>
</gene>
<dbReference type="EMBL" id="CAEKKB010000001">
    <property type="protein sequence ID" value="CAB4294891.1"/>
    <property type="molecule type" value="Genomic_DNA"/>
</dbReference>
<reference evidence="2 4" key="2">
    <citation type="submission" date="2020-05" db="EMBL/GenBank/DDBJ databases">
        <authorList>
            <person name="Campoy J."/>
            <person name="Schneeberger K."/>
            <person name="Spophaly S."/>
        </authorList>
    </citation>
    <scope>NUCLEOTIDE SEQUENCE [LARGE SCALE GENOMIC DNA]</scope>
    <source>
        <strain evidence="2">PruArmRojPasFocal</strain>
    </source>
</reference>
<protein>
    <submittedName>
        <fullName evidence="2">Uncharacterized protein</fullName>
    </submittedName>
</protein>
<evidence type="ECO:0000313" key="2">
    <source>
        <dbReference type="EMBL" id="CAB4264272.1"/>
    </source>
</evidence>